<dbReference type="KEGG" id="tep:TepRe1_0852"/>
<sequence>MTSEEMIQYKEHLKKTVEVKKQYLEKRYKKAWGIAKKAAAILHQKYKAEKVWVFGSLANKEMFNLWSDIDIAVKGIPPELFYKSVGEVTSLASDFSIDVVDIEDCSSSLRENIEKGGILV</sequence>
<accession>L0RXN6</accession>
<dbReference type="AlphaFoldDB" id="F4LXC5"/>
<accession>F4LXC5</accession>
<dbReference type="SUPFAM" id="SSF81301">
    <property type="entry name" value="Nucleotidyltransferase"/>
    <property type="match status" value="1"/>
</dbReference>
<organism evidence="2 3">
    <name type="scientific">Tepidanaerobacter acetatoxydans (strain DSM 21804 / JCM 16047 / Re1)</name>
    <dbReference type="NCBI Taxonomy" id="1209989"/>
    <lineage>
        <taxon>Bacteria</taxon>
        <taxon>Bacillati</taxon>
        <taxon>Bacillota</taxon>
        <taxon>Clostridia</taxon>
        <taxon>Thermosediminibacterales</taxon>
        <taxon>Tepidanaerobacteraceae</taxon>
        <taxon>Tepidanaerobacter</taxon>
    </lineage>
</organism>
<dbReference type="STRING" id="1209989.TepRe1_0852"/>
<dbReference type="CDD" id="cd05403">
    <property type="entry name" value="NT_KNTase_like"/>
    <property type="match status" value="1"/>
</dbReference>
<feature type="domain" description="Polymerase beta nucleotidyltransferase" evidence="1">
    <location>
        <begin position="37"/>
        <end position="120"/>
    </location>
</feature>
<proteinExistence type="predicted"/>
<keyword evidence="3" id="KW-1185">Reference proteome</keyword>
<reference evidence="3" key="1">
    <citation type="journal article" date="2013" name="Genome Announc.">
        <title>First genome sequence of a syntrophic acetate-oxidizing bacterium, Tepidanaerobacter acetatoxydans strain Re1.</title>
        <authorList>
            <person name="Manzoor S."/>
            <person name="Bongcam-Rudloff E."/>
            <person name="Schnurer A."/>
            <person name="Muller B."/>
        </authorList>
    </citation>
    <scope>NUCLEOTIDE SEQUENCE [LARGE SCALE GENOMIC DNA]</scope>
    <source>
        <strain evidence="3">Re1</strain>
    </source>
</reference>
<evidence type="ECO:0000313" key="2">
    <source>
        <dbReference type="EMBL" id="CCP25641.1"/>
    </source>
</evidence>
<evidence type="ECO:0000259" key="1">
    <source>
        <dbReference type="Pfam" id="PF18765"/>
    </source>
</evidence>
<dbReference type="EMBL" id="HF563609">
    <property type="protein sequence ID" value="CCP25641.1"/>
    <property type="molecule type" value="Genomic_DNA"/>
</dbReference>
<dbReference type="Proteomes" id="UP000010802">
    <property type="component" value="Chromosome"/>
</dbReference>
<name>F4LXC5_TEPAE</name>
<dbReference type="InterPro" id="IPR041633">
    <property type="entry name" value="Polbeta"/>
</dbReference>
<dbReference type="InterPro" id="IPR024700">
    <property type="entry name" value="UCP020217"/>
</dbReference>
<dbReference type="Pfam" id="PF18765">
    <property type="entry name" value="Polbeta"/>
    <property type="match status" value="1"/>
</dbReference>
<dbReference type="eggNOG" id="COG1669">
    <property type="taxonomic scope" value="Bacteria"/>
</dbReference>
<dbReference type="PATRIC" id="fig|1209989.3.peg.1022"/>
<dbReference type="Gene3D" id="3.30.460.10">
    <property type="entry name" value="Beta Polymerase, domain 2"/>
    <property type="match status" value="1"/>
</dbReference>
<gene>
    <name evidence="2" type="ordered locus">TEPIRE1_0921</name>
</gene>
<dbReference type="KEGG" id="tae:TepiRe1_0921"/>
<evidence type="ECO:0000313" key="3">
    <source>
        <dbReference type="Proteomes" id="UP000010802"/>
    </source>
</evidence>
<dbReference type="HOGENOM" id="CLU_127610_3_1_9"/>
<dbReference type="InterPro" id="IPR043519">
    <property type="entry name" value="NT_sf"/>
</dbReference>
<dbReference type="PIRSF" id="PIRSF020217">
    <property type="entry name" value="UCP020217"/>
    <property type="match status" value="1"/>
</dbReference>
<protein>
    <submittedName>
        <fullName evidence="2">DNA polymerase beta domain protein region</fullName>
    </submittedName>
</protein>
<dbReference type="OrthoDB" id="37820at2"/>